<dbReference type="RefSeq" id="WP_006957717.1">
    <property type="nucleotide sequence ID" value="NZ_CAVK010000123.1"/>
</dbReference>
<dbReference type="InterPro" id="IPR002692">
    <property type="entry name" value="S45"/>
</dbReference>
<dbReference type="CDD" id="cd01936">
    <property type="entry name" value="Ntn_CA"/>
    <property type="match status" value="1"/>
</dbReference>
<evidence type="ECO:0000256" key="1">
    <source>
        <dbReference type="ARBA" id="ARBA00006586"/>
    </source>
</evidence>
<feature type="chain" id="PRO_5004107948" description="7-beta-(4-carbaxybutanamido)cephalosporanic acid acylase" evidence="6">
    <location>
        <begin position="30"/>
        <end position="707"/>
    </location>
</feature>
<dbReference type="InterPro" id="IPR043147">
    <property type="entry name" value="Penicillin_amidase_A-knob"/>
</dbReference>
<dbReference type="OrthoDB" id="9760084at2"/>
<dbReference type="PANTHER" id="PTHR34218:SF3">
    <property type="entry name" value="ACYL-HOMOSERINE LACTONE ACYLASE PVDQ"/>
    <property type="match status" value="1"/>
</dbReference>
<comment type="caution">
    <text evidence="7">The sequence shown here is derived from an EMBL/GenBank/DDBJ whole genome shotgun (WGS) entry which is preliminary data.</text>
</comment>
<evidence type="ECO:0000313" key="7">
    <source>
        <dbReference type="EMBL" id="CCW18151.1"/>
    </source>
</evidence>
<comment type="similarity">
    <text evidence="1">Belongs to the peptidase S45 family.</text>
</comment>
<reference evidence="7 8" key="1">
    <citation type="submission" date="2013-03" db="EMBL/GenBank/DDBJ databases">
        <authorList>
            <person name="Le V."/>
        </authorList>
    </citation>
    <scope>NUCLEOTIDE SEQUENCE [LARGE SCALE GENOMIC DNA]</scope>
    <source>
        <strain evidence="7 8">BiD32</strain>
    </source>
</reference>
<evidence type="ECO:0008006" key="9">
    <source>
        <dbReference type="Google" id="ProtNLM"/>
    </source>
</evidence>
<dbReference type="GO" id="GO:0016811">
    <property type="term" value="F:hydrolase activity, acting on carbon-nitrogen (but not peptide) bonds, in linear amides"/>
    <property type="evidence" value="ECO:0007669"/>
    <property type="project" value="InterPro"/>
</dbReference>
<dbReference type="InterPro" id="IPR023343">
    <property type="entry name" value="Penicillin_amidase_dom1"/>
</dbReference>
<dbReference type="MEROPS" id="S45.002"/>
<evidence type="ECO:0000256" key="6">
    <source>
        <dbReference type="SAM" id="SignalP"/>
    </source>
</evidence>
<evidence type="ECO:0000256" key="4">
    <source>
        <dbReference type="ARBA" id="ARBA00023145"/>
    </source>
</evidence>
<feature type="active site" description="Nucleophile" evidence="5">
    <location>
        <position position="190"/>
    </location>
</feature>
<sequence>MRSVAAGLTLALAMLAVGTTIPSASQAQAQSTAQNRYGSGEILWDSFGVPHVYAKTEAGAFYGFGFAQAQNHGDILLRMYGESRARAAEYWGEKFAKQDEWLIGNDVPERGRAWYKLQTPQMRANLDAFAAGVNAYAKANPDKLDPQVRQVLPLTGIDIITHAHKLMNFQYIASDRRVLANPDTNEAGGSNAWAVAPSRSASGNAMLLANPHLPWEPGPLTYMEAHINAPGIAIYGATQVGLPVMRFGFNNDLGFTNTVNTMLGYTSYALTLAEGGYMFDGKTMPFKTAQKSYKVKQADGSFKTVSFTQRYAVQGPVFDLPGGKTTVAVKVAGLDRPGVLQQYLDMGKAHDWAGFEKALRQMQVPMFNIVYADRGGHILYLDNGILPKHADGDIKYWSRPVPGDTSRTLWTDVHSYDEMPKVLDPASGFVQNANDPPWLSTWPRTLDPKAYPAYVANVGPVSQRAQMSIRMLSEGPKFSFEEFVAKKHETRSLMADRMIPVLVQAAQGNNDADVRQAIDLLKAWDHRDTADSRAALLFETWAAIFSPNNFTDQRNYAVKWTIDDPLQTPRGLKDPVAAIGMLKQAVAKTKELYGAVDRPYGEVSRFRVGDVSLPGNGGFGNTGIFRTITWEPMKNGERKPRAGETWVSMIEFGTPMKAMGLMSYGSSSQPHSRHRTDQLQYLSEGKLRTLWIDRKDVEAHVEETTRF</sequence>
<evidence type="ECO:0000256" key="3">
    <source>
        <dbReference type="ARBA" id="ARBA00022801"/>
    </source>
</evidence>
<dbReference type="PIRSF" id="PIRSF001227">
    <property type="entry name" value="Pen_acylase"/>
    <property type="match status" value="1"/>
</dbReference>
<evidence type="ECO:0000313" key="8">
    <source>
        <dbReference type="Proteomes" id="UP000013201"/>
    </source>
</evidence>
<dbReference type="Gene3D" id="3.60.20.10">
    <property type="entry name" value="Glutamine Phosphoribosylpyrophosphate, subunit 1, domain 1"/>
    <property type="match status" value="1"/>
</dbReference>
<dbReference type="Proteomes" id="UP000013201">
    <property type="component" value="Unassembled WGS sequence"/>
</dbReference>
<name>N1MMG7_9SPHN</name>
<keyword evidence="8" id="KW-1185">Reference proteome</keyword>
<keyword evidence="2 6" id="KW-0732">Signal</keyword>
<organism evidence="7 8">
    <name type="scientific">Sphingobium indicum BiD32</name>
    <dbReference type="NCBI Taxonomy" id="1301087"/>
    <lineage>
        <taxon>Bacteria</taxon>
        <taxon>Pseudomonadati</taxon>
        <taxon>Pseudomonadota</taxon>
        <taxon>Alphaproteobacteria</taxon>
        <taxon>Sphingomonadales</taxon>
        <taxon>Sphingomonadaceae</taxon>
        <taxon>Sphingobium</taxon>
    </lineage>
</organism>
<dbReference type="Gene3D" id="1.10.439.10">
    <property type="entry name" value="Penicillin Amidohydrolase, domain 1"/>
    <property type="match status" value="1"/>
</dbReference>
<feature type="signal peptide" evidence="6">
    <location>
        <begin position="1"/>
        <end position="29"/>
    </location>
</feature>
<evidence type="ECO:0000256" key="5">
    <source>
        <dbReference type="PIRSR" id="PIRSR001227-1"/>
    </source>
</evidence>
<dbReference type="InterPro" id="IPR043146">
    <property type="entry name" value="Penicillin_amidase_N_B-knob"/>
</dbReference>
<dbReference type="GO" id="GO:0017000">
    <property type="term" value="P:antibiotic biosynthetic process"/>
    <property type="evidence" value="ECO:0007669"/>
    <property type="project" value="InterPro"/>
</dbReference>
<evidence type="ECO:0000256" key="2">
    <source>
        <dbReference type="ARBA" id="ARBA00022729"/>
    </source>
</evidence>
<protein>
    <recommendedName>
        <fullName evidence="9">7-beta-(4-carbaxybutanamido)cephalosporanic acid acylase</fullName>
    </recommendedName>
</protein>
<accession>N1MMG7</accession>
<dbReference type="Pfam" id="PF01804">
    <property type="entry name" value="Penicil_amidase"/>
    <property type="match status" value="1"/>
</dbReference>
<dbReference type="AlphaFoldDB" id="N1MMG7"/>
<dbReference type="Gene3D" id="2.30.120.10">
    <property type="match status" value="1"/>
</dbReference>
<gene>
    <name evidence="7" type="ORF">EBBID32_25020</name>
</gene>
<dbReference type="Gene3D" id="1.10.1400.10">
    <property type="match status" value="1"/>
</dbReference>
<dbReference type="InterPro" id="IPR029055">
    <property type="entry name" value="Ntn_hydrolases_N"/>
</dbReference>
<proteinExistence type="inferred from homology"/>
<dbReference type="EMBL" id="CAVK010000123">
    <property type="protein sequence ID" value="CCW18151.1"/>
    <property type="molecule type" value="Genomic_DNA"/>
</dbReference>
<dbReference type="SUPFAM" id="SSF56235">
    <property type="entry name" value="N-terminal nucleophile aminohydrolases (Ntn hydrolases)"/>
    <property type="match status" value="1"/>
</dbReference>
<dbReference type="InterPro" id="IPR014395">
    <property type="entry name" value="Pen/GL7ACA/AHL_acylase"/>
</dbReference>
<keyword evidence="3" id="KW-0378">Hydrolase</keyword>
<keyword evidence="4" id="KW-0865">Zymogen</keyword>
<reference evidence="8" key="2">
    <citation type="submission" date="2013-04" db="EMBL/GenBank/DDBJ databases">
        <title>Bisphenol A degrading Sphingobium sp. strain BiD32.</title>
        <authorList>
            <person name="Nielsen J.L."/>
            <person name="Zhou N.A."/>
            <person name="Kjeldal H."/>
        </authorList>
    </citation>
    <scope>NUCLEOTIDE SEQUENCE [LARGE SCALE GENOMIC DNA]</scope>
    <source>
        <strain evidence="8">BiD32</strain>
    </source>
</reference>
<dbReference type="PANTHER" id="PTHR34218">
    <property type="entry name" value="PEPTIDASE S45 PENICILLIN AMIDASE"/>
    <property type="match status" value="1"/>
</dbReference>